<protein>
    <submittedName>
        <fullName evidence="1">Uncharacterized protein</fullName>
    </submittedName>
</protein>
<organism evidence="1">
    <name type="scientific">Cacopsylla melanoneura</name>
    <dbReference type="NCBI Taxonomy" id="428564"/>
    <lineage>
        <taxon>Eukaryota</taxon>
        <taxon>Metazoa</taxon>
        <taxon>Ecdysozoa</taxon>
        <taxon>Arthropoda</taxon>
        <taxon>Hexapoda</taxon>
        <taxon>Insecta</taxon>
        <taxon>Pterygota</taxon>
        <taxon>Neoptera</taxon>
        <taxon>Paraneoptera</taxon>
        <taxon>Hemiptera</taxon>
        <taxon>Sternorrhyncha</taxon>
        <taxon>Psylloidea</taxon>
        <taxon>Psyllidae</taxon>
        <taxon>Psyllinae</taxon>
        <taxon>Cacopsylla</taxon>
    </lineage>
</organism>
<accession>A0A8D8V982</accession>
<dbReference type="AlphaFoldDB" id="A0A8D8V982"/>
<proteinExistence type="predicted"/>
<dbReference type="EMBL" id="HBUF01355241">
    <property type="protein sequence ID" value="CAG6716967.1"/>
    <property type="molecule type" value="Transcribed_RNA"/>
</dbReference>
<name>A0A8D8V982_9HEMI</name>
<sequence>MTRVKFFRTSFENIIFFHYFSSRPFFLQVPKLSSTPVLSPDREVVSHTTKWCYTSLFNPEIQNSAAPSICWFVFDPSSSIIISFFGPNFGYIEYGLTSSLLQISLISSLHSLCFRSFDIDNDCLKIRNERPFLLSLYVGIPPPKIYNYAPDYACKCLCWGNG</sequence>
<evidence type="ECO:0000313" key="1">
    <source>
        <dbReference type="EMBL" id="CAG6716967.1"/>
    </source>
</evidence>
<reference evidence="1" key="1">
    <citation type="submission" date="2021-05" db="EMBL/GenBank/DDBJ databases">
        <authorList>
            <person name="Alioto T."/>
            <person name="Alioto T."/>
            <person name="Gomez Garrido J."/>
        </authorList>
    </citation>
    <scope>NUCLEOTIDE SEQUENCE</scope>
</reference>